<dbReference type="EMBL" id="PKKJ01000012">
    <property type="protein sequence ID" value="PKY65837.1"/>
    <property type="molecule type" value="Genomic_DNA"/>
</dbReference>
<dbReference type="Proteomes" id="UP000234545">
    <property type="component" value="Unassembled WGS sequence"/>
</dbReference>
<dbReference type="AlphaFoldDB" id="A0A2I1I3Y1"/>
<accession>A0A2I1I3Y1</accession>
<reference evidence="2 3" key="1">
    <citation type="submission" date="2017-12" db="EMBL/GenBank/DDBJ databases">
        <title>Phylogenetic diversity of female urinary microbiome.</title>
        <authorList>
            <person name="Thomas-White K."/>
            <person name="Wolfe A.J."/>
        </authorList>
    </citation>
    <scope>NUCLEOTIDE SEQUENCE [LARGE SCALE GENOMIC DNA]</scope>
    <source>
        <strain evidence="2 3">UMB0250</strain>
    </source>
</reference>
<proteinExistence type="predicted"/>
<evidence type="ECO:0000313" key="3">
    <source>
        <dbReference type="Proteomes" id="UP000234545"/>
    </source>
</evidence>
<protein>
    <submittedName>
        <fullName evidence="2">Uncharacterized protein</fullName>
    </submittedName>
</protein>
<organism evidence="2 3">
    <name type="scientific">Schaalia turicensis</name>
    <dbReference type="NCBI Taxonomy" id="131111"/>
    <lineage>
        <taxon>Bacteria</taxon>
        <taxon>Bacillati</taxon>
        <taxon>Actinomycetota</taxon>
        <taxon>Actinomycetes</taxon>
        <taxon>Actinomycetales</taxon>
        <taxon>Actinomycetaceae</taxon>
        <taxon>Schaalia</taxon>
    </lineage>
</organism>
<feature type="compositionally biased region" description="Low complexity" evidence="1">
    <location>
        <begin position="44"/>
        <end position="53"/>
    </location>
</feature>
<gene>
    <name evidence="2" type="ORF">CYJ25_07485</name>
</gene>
<sequence length="88" mass="9977">MSIGTVHYIPYAFAQGVRELFGRLALSVQTSHDEPRDSAVSQPENDSSLLDNSSESDIVETLRLRWRRTLPQTKKPRIGLGLLTLKRR</sequence>
<name>A0A2I1I3Y1_9ACTO</name>
<evidence type="ECO:0000313" key="2">
    <source>
        <dbReference type="EMBL" id="PKY65837.1"/>
    </source>
</evidence>
<evidence type="ECO:0000256" key="1">
    <source>
        <dbReference type="SAM" id="MobiDB-lite"/>
    </source>
</evidence>
<feature type="region of interest" description="Disordered" evidence="1">
    <location>
        <begin position="32"/>
        <end position="53"/>
    </location>
</feature>
<comment type="caution">
    <text evidence="2">The sequence shown here is derived from an EMBL/GenBank/DDBJ whole genome shotgun (WGS) entry which is preliminary data.</text>
</comment>